<dbReference type="InterPro" id="IPR020084">
    <property type="entry name" value="NUDIX_hydrolase_CS"/>
</dbReference>
<evidence type="ECO:0000256" key="2">
    <source>
        <dbReference type="ARBA" id="ARBA00022723"/>
    </source>
</evidence>
<dbReference type="Gene3D" id="3.40.630.30">
    <property type="match status" value="1"/>
</dbReference>
<dbReference type="PANTHER" id="PTHR13994:SF13">
    <property type="entry name" value="FI03680P"/>
    <property type="match status" value="1"/>
</dbReference>
<dbReference type="SUPFAM" id="SSF55811">
    <property type="entry name" value="Nudix"/>
    <property type="match status" value="1"/>
</dbReference>
<name>A0AAQ3X5X5_PASNO</name>
<dbReference type="CDD" id="cd04670">
    <property type="entry name" value="NUDIX_ASFGF2_Nudt6"/>
    <property type="match status" value="1"/>
</dbReference>
<dbReference type="Gene3D" id="3.90.79.10">
    <property type="entry name" value="Nucleoside Triphosphate Pyrophosphohydrolase"/>
    <property type="match status" value="1"/>
</dbReference>
<evidence type="ECO:0000313" key="6">
    <source>
        <dbReference type="Proteomes" id="UP001341281"/>
    </source>
</evidence>
<dbReference type="PANTHER" id="PTHR13994">
    <property type="entry name" value="NUDIX HYDROLASE RELATED"/>
    <property type="match status" value="1"/>
</dbReference>
<dbReference type="Pfam" id="PF18290">
    <property type="entry name" value="Nudix_hydro"/>
    <property type="match status" value="1"/>
</dbReference>
<dbReference type="Pfam" id="PF00293">
    <property type="entry name" value="NUDIX"/>
    <property type="match status" value="1"/>
</dbReference>
<evidence type="ECO:0000259" key="4">
    <source>
        <dbReference type="PROSITE" id="PS51462"/>
    </source>
</evidence>
<evidence type="ECO:0000256" key="3">
    <source>
        <dbReference type="ARBA" id="ARBA00022801"/>
    </source>
</evidence>
<keyword evidence="2" id="KW-0479">Metal-binding</keyword>
<comment type="similarity">
    <text evidence="1">Belongs to the Nudix hydrolase family.</text>
</comment>
<protein>
    <recommendedName>
        <fullName evidence="4">Nudix hydrolase domain-containing protein</fullName>
    </recommendedName>
</protein>
<dbReference type="PROSITE" id="PS00893">
    <property type="entry name" value="NUDIX_BOX"/>
    <property type="match status" value="1"/>
</dbReference>
<reference evidence="5 6" key="1">
    <citation type="submission" date="2024-02" db="EMBL/GenBank/DDBJ databases">
        <title>High-quality chromosome-scale genome assembly of Pensacola bahiagrass (Paspalum notatum Flugge var. saurae).</title>
        <authorList>
            <person name="Vega J.M."/>
            <person name="Podio M."/>
            <person name="Orjuela J."/>
            <person name="Siena L.A."/>
            <person name="Pessino S.C."/>
            <person name="Combes M.C."/>
            <person name="Mariac C."/>
            <person name="Albertini E."/>
            <person name="Pupilli F."/>
            <person name="Ortiz J.P.A."/>
            <person name="Leblanc O."/>
        </authorList>
    </citation>
    <scope>NUCLEOTIDE SEQUENCE [LARGE SCALE GENOMIC DNA]</scope>
    <source>
        <strain evidence="5">R1</strain>
        <tissue evidence="5">Leaf</tissue>
    </source>
</reference>
<gene>
    <name evidence="5" type="ORF">U9M48_033375</name>
</gene>
<dbReference type="FunFam" id="3.40.630.30:FF:000016">
    <property type="entry name" value="nudix hydrolase 2"/>
    <property type="match status" value="1"/>
</dbReference>
<evidence type="ECO:0000256" key="1">
    <source>
        <dbReference type="ARBA" id="ARBA00005582"/>
    </source>
</evidence>
<feature type="domain" description="Nudix hydrolase" evidence="4">
    <location>
        <begin position="204"/>
        <end position="334"/>
    </location>
</feature>
<evidence type="ECO:0000313" key="5">
    <source>
        <dbReference type="EMBL" id="WVZ86622.1"/>
    </source>
</evidence>
<dbReference type="AlphaFoldDB" id="A0AAQ3X5X5"/>
<dbReference type="GO" id="GO:0047631">
    <property type="term" value="F:ADP-ribose diphosphatase activity"/>
    <property type="evidence" value="ECO:0007669"/>
    <property type="project" value="TreeGrafter"/>
</dbReference>
<dbReference type="InterPro" id="IPR040618">
    <property type="entry name" value="Pre-Nudix"/>
</dbReference>
<organism evidence="5 6">
    <name type="scientific">Paspalum notatum var. saurae</name>
    <dbReference type="NCBI Taxonomy" id="547442"/>
    <lineage>
        <taxon>Eukaryota</taxon>
        <taxon>Viridiplantae</taxon>
        <taxon>Streptophyta</taxon>
        <taxon>Embryophyta</taxon>
        <taxon>Tracheophyta</taxon>
        <taxon>Spermatophyta</taxon>
        <taxon>Magnoliopsida</taxon>
        <taxon>Liliopsida</taxon>
        <taxon>Poales</taxon>
        <taxon>Poaceae</taxon>
        <taxon>PACMAD clade</taxon>
        <taxon>Panicoideae</taxon>
        <taxon>Andropogonodae</taxon>
        <taxon>Paspaleae</taxon>
        <taxon>Paspalinae</taxon>
        <taxon>Paspalum</taxon>
    </lineage>
</organism>
<keyword evidence="6" id="KW-1185">Reference proteome</keyword>
<dbReference type="Proteomes" id="UP001341281">
    <property type="component" value="Chromosome 07"/>
</dbReference>
<dbReference type="PROSITE" id="PS51462">
    <property type="entry name" value="NUDIX"/>
    <property type="match status" value="1"/>
</dbReference>
<proteinExistence type="inferred from homology"/>
<sequence length="378" mass="41949">MESSLLDTAAAARLCPAAAAGRRRAGSTASFLSCSCYSRGTHARAPFHCRVSASYSHSISRMLSGVRSAARRKLFRGDPAADLLAIAGWSETAGPGGAGHQHWWTALEHNFVLEATDDEYGGVVVDADRLPDDKAAFARSLAASLSYWKSVGKKGVWLKLPVDRAEFVPLAVKEGFKYHHAEEAYLMLTYWIPDEPNMLPANASHQVGVGGFVINDQMEVLVVQEKYRGSSLDGVWKLPTGFILASEEIYTGACREVKEETGVDTEFVDVVAFRHAHNVAFQKSDLFFICMLRPVSSEIKIDDTEIQAAKWMPLEEFVKQPFIQEDHMFQKIMDICIQRLRKCYCGLTPHHVVSKFDDRTSTLYYNVAEPEDVNCSAA</sequence>
<dbReference type="EMBL" id="CP144751">
    <property type="protein sequence ID" value="WVZ86622.1"/>
    <property type="molecule type" value="Genomic_DNA"/>
</dbReference>
<dbReference type="InterPro" id="IPR015797">
    <property type="entry name" value="NUDIX_hydrolase-like_dom_sf"/>
</dbReference>
<dbReference type="PRINTS" id="PR01356">
    <property type="entry name" value="GFGPROTEIN"/>
</dbReference>
<dbReference type="FunFam" id="3.90.79.10:FF:000015">
    <property type="entry name" value="Nudix hydrolase 8"/>
    <property type="match status" value="1"/>
</dbReference>
<keyword evidence="3" id="KW-0378">Hydrolase</keyword>
<dbReference type="InterPro" id="IPR003293">
    <property type="entry name" value="Nudix_hydrolase6-like"/>
</dbReference>
<accession>A0AAQ3X5X5</accession>
<dbReference type="GO" id="GO:0051287">
    <property type="term" value="F:NAD binding"/>
    <property type="evidence" value="ECO:0007669"/>
    <property type="project" value="TreeGrafter"/>
</dbReference>
<dbReference type="GO" id="GO:0035529">
    <property type="term" value="F:NADH pyrophosphatase activity"/>
    <property type="evidence" value="ECO:0007669"/>
    <property type="project" value="TreeGrafter"/>
</dbReference>
<dbReference type="GO" id="GO:0046872">
    <property type="term" value="F:metal ion binding"/>
    <property type="evidence" value="ECO:0007669"/>
    <property type="project" value="UniProtKB-KW"/>
</dbReference>
<dbReference type="InterPro" id="IPR000086">
    <property type="entry name" value="NUDIX_hydrolase_dom"/>
</dbReference>